<dbReference type="SUPFAM" id="SSF51735">
    <property type="entry name" value="NAD(P)-binding Rossmann-fold domains"/>
    <property type="match status" value="1"/>
</dbReference>
<comment type="similarity">
    <text evidence="1">Belongs to the NAD(P)-dependent epimerase/dehydratase family.</text>
</comment>
<dbReference type="EMBL" id="NXLX01000008">
    <property type="protein sequence ID" value="RDU73858.1"/>
    <property type="molecule type" value="Genomic_DNA"/>
</dbReference>
<keyword evidence="4" id="KW-1185">Reference proteome</keyword>
<accession>A0A3D8J8V7</accession>
<dbReference type="AlphaFoldDB" id="A0A3D8J8V7"/>
<dbReference type="OrthoDB" id="9793825at2"/>
<evidence type="ECO:0000313" key="3">
    <source>
        <dbReference type="EMBL" id="RDU73858.1"/>
    </source>
</evidence>
<sequence>MQTILVTGATGFLGTEVCKHLLSLGYQVIGVGRKKYGFLPQEVINHPSFYFKQLELKNLDEKTFQNFDIDSCIHLASMVEYASHDYHDYHDYTITPTLNLLKLAKSNKLQKIIYSSTFSVLANSPSLITSEETPVNPNTNYGLSKYICEKLLEIECLKNPSLSCIVLRFPAIYGVNHLGGIIHTLKEEIINNNPIELYGEGKYKRNVLYVQDAVNAIISTLHYEKKGYELFGIGAKESLSVLEIAQKLKALLDSQSEIILSPKKSPNNFDTQIDTTKAQKMLNFTPQDIVEGLKKYTQEIKEIR</sequence>
<comment type="caution">
    <text evidence="3">The sequence shown here is derived from an EMBL/GenBank/DDBJ whole genome shotgun (WGS) entry which is preliminary data.</text>
</comment>
<name>A0A3D8J8V7_9HELI</name>
<evidence type="ECO:0000256" key="1">
    <source>
        <dbReference type="ARBA" id="ARBA00007637"/>
    </source>
</evidence>
<proteinExistence type="inferred from homology"/>
<dbReference type="RefSeq" id="WP_115578965.1">
    <property type="nucleotide sequence ID" value="NZ_NXLX01000008.1"/>
</dbReference>
<feature type="domain" description="NAD-dependent epimerase/dehydratase" evidence="2">
    <location>
        <begin position="4"/>
        <end position="223"/>
    </location>
</feature>
<dbReference type="Gene3D" id="3.40.50.720">
    <property type="entry name" value="NAD(P)-binding Rossmann-like Domain"/>
    <property type="match status" value="1"/>
</dbReference>
<gene>
    <name evidence="3" type="ORF">CQA57_04105</name>
</gene>
<dbReference type="PANTHER" id="PTHR43000">
    <property type="entry name" value="DTDP-D-GLUCOSE 4,6-DEHYDRATASE-RELATED"/>
    <property type="match status" value="1"/>
</dbReference>
<dbReference type="InterPro" id="IPR036291">
    <property type="entry name" value="NAD(P)-bd_dom_sf"/>
</dbReference>
<dbReference type="Pfam" id="PF01370">
    <property type="entry name" value="Epimerase"/>
    <property type="match status" value="1"/>
</dbReference>
<organism evidence="3 4">
    <name type="scientific">Helicobacter anseris</name>
    <dbReference type="NCBI Taxonomy" id="375926"/>
    <lineage>
        <taxon>Bacteria</taxon>
        <taxon>Pseudomonadati</taxon>
        <taxon>Campylobacterota</taxon>
        <taxon>Epsilonproteobacteria</taxon>
        <taxon>Campylobacterales</taxon>
        <taxon>Helicobacteraceae</taxon>
        <taxon>Helicobacter</taxon>
    </lineage>
</organism>
<evidence type="ECO:0000313" key="4">
    <source>
        <dbReference type="Proteomes" id="UP000256695"/>
    </source>
</evidence>
<protein>
    <submittedName>
        <fullName evidence="3">NAD(P)-dependent oxidoreductase</fullName>
    </submittedName>
</protein>
<reference evidence="3 4" key="1">
    <citation type="submission" date="2018-04" db="EMBL/GenBank/DDBJ databases">
        <title>Novel Campyloabacter and Helicobacter Species and Strains.</title>
        <authorList>
            <person name="Mannion A.J."/>
            <person name="Shen Z."/>
            <person name="Fox J.G."/>
        </authorList>
    </citation>
    <scope>NUCLEOTIDE SEQUENCE [LARGE SCALE GENOMIC DNA]</scope>
    <source>
        <strain evidence="3 4">MIT 04-9362</strain>
    </source>
</reference>
<evidence type="ECO:0000259" key="2">
    <source>
        <dbReference type="Pfam" id="PF01370"/>
    </source>
</evidence>
<dbReference type="Proteomes" id="UP000256695">
    <property type="component" value="Unassembled WGS sequence"/>
</dbReference>
<dbReference type="InterPro" id="IPR001509">
    <property type="entry name" value="Epimerase_deHydtase"/>
</dbReference>